<evidence type="ECO:0000256" key="8">
    <source>
        <dbReference type="HAMAP-Rule" id="MF_00490"/>
    </source>
</evidence>
<dbReference type="AlphaFoldDB" id="A0A0R3K197"/>
<dbReference type="PANTHER" id="PTHR37311">
    <property type="entry name" value="2-PHOSPHOSULFOLACTATE PHOSPHATASE-RELATED"/>
    <property type="match status" value="1"/>
</dbReference>
<evidence type="ECO:0000256" key="4">
    <source>
        <dbReference type="ARBA" id="ARBA00021948"/>
    </source>
</evidence>
<reference evidence="9 10" key="1">
    <citation type="submission" date="2015-09" db="EMBL/GenBank/DDBJ databases">
        <title>Draft genome sequence of a Caloramator mitchellensis, a moderate thermophile from the Great Artesian Basin of Australia.</title>
        <authorList>
            <person name="Patel B.K."/>
        </authorList>
    </citation>
    <scope>NUCLEOTIDE SEQUENCE [LARGE SCALE GENOMIC DNA]</scope>
    <source>
        <strain evidence="9 10">VF08</strain>
    </source>
</reference>
<dbReference type="Proteomes" id="UP000052015">
    <property type="component" value="Unassembled WGS sequence"/>
</dbReference>
<comment type="catalytic activity">
    <reaction evidence="7 8">
        <text>(2R)-O-phospho-3-sulfolactate + H2O = (2R)-3-sulfolactate + phosphate</text>
        <dbReference type="Rhea" id="RHEA:23416"/>
        <dbReference type="ChEBI" id="CHEBI:15377"/>
        <dbReference type="ChEBI" id="CHEBI:15597"/>
        <dbReference type="ChEBI" id="CHEBI:43474"/>
        <dbReference type="ChEBI" id="CHEBI:58738"/>
        <dbReference type="EC" id="3.1.3.71"/>
    </reaction>
</comment>
<accession>A0A0R3K197</accession>
<comment type="similarity">
    <text evidence="2 8">Belongs to the ComB family.</text>
</comment>
<dbReference type="InterPro" id="IPR036702">
    <property type="entry name" value="ComB-like_sf"/>
</dbReference>
<evidence type="ECO:0000256" key="5">
    <source>
        <dbReference type="ARBA" id="ARBA00022801"/>
    </source>
</evidence>
<gene>
    <name evidence="8 9" type="primary">comB</name>
    <name evidence="9" type="ORF">ABG79_01461</name>
</gene>
<comment type="cofactor">
    <cofactor evidence="1 8">
        <name>Mg(2+)</name>
        <dbReference type="ChEBI" id="CHEBI:18420"/>
    </cofactor>
</comment>
<evidence type="ECO:0000256" key="1">
    <source>
        <dbReference type="ARBA" id="ARBA00001946"/>
    </source>
</evidence>
<dbReference type="HAMAP" id="MF_00490">
    <property type="entry name" value="ComB"/>
    <property type="match status" value="1"/>
</dbReference>
<evidence type="ECO:0000256" key="3">
    <source>
        <dbReference type="ARBA" id="ARBA00012953"/>
    </source>
</evidence>
<keyword evidence="5 8" id="KW-0378">Hydrolase</keyword>
<proteinExistence type="inferred from homology"/>
<organism evidence="9 10">
    <name type="scientific">Caloramator mitchellensis</name>
    <dbReference type="NCBI Taxonomy" id="908809"/>
    <lineage>
        <taxon>Bacteria</taxon>
        <taxon>Bacillati</taxon>
        <taxon>Bacillota</taxon>
        <taxon>Clostridia</taxon>
        <taxon>Eubacteriales</taxon>
        <taxon>Clostridiaceae</taxon>
        <taxon>Caloramator</taxon>
    </lineage>
</organism>
<dbReference type="EC" id="3.1.3.71" evidence="3 8"/>
<dbReference type="GO" id="GO:0000287">
    <property type="term" value="F:magnesium ion binding"/>
    <property type="evidence" value="ECO:0007669"/>
    <property type="project" value="UniProtKB-UniRule"/>
</dbReference>
<evidence type="ECO:0000313" key="10">
    <source>
        <dbReference type="Proteomes" id="UP000052015"/>
    </source>
</evidence>
<dbReference type="GO" id="GO:0050532">
    <property type="term" value="F:2-phosphosulfolactate phosphatase activity"/>
    <property type="evidence" value="ECO:0007669"/>
    <property type="project" value="UniProtKB-UniRule"/>
</dbReference>
<dbReference type="Pfam" id="PF04029">
    <property type="entry name" value="2-ph_phosp"/>
    <property type="match status" value="1"/>
</dbReference>
<comment type="caution">
    <text evidence="9">The sequence shown here is derived from an EMBL/GenBank/DDBJ whole genome shotgun (WGS) entry which is preliminary data.</text>
</comment>
<keyword evidence="6 8" id="KW-0460">Magnesium</keyword>
<dbReference type="STRING" id="908809.ABG79_01461"/>
<dbReference type="EMBL" id="LKHP01000007">
    <property type="protein sequence ID" value="KRQ86709.1"/>
    <property type="molecule type" value="Genomic_DNA"/>
</dbReference>
<evidence type="ECO:0000313" key="9">
    <source>
        <dbReference type="EMBL" id="KRQ86709.1"/>
    </source>
</evidence>
<dbReference type="SUPFAM" id="SSF142823">
    <property type="entry name" value="ComB-like"/>
    <property type="match status" value="1"/>
</dbReference>
<keyword evidence="10" id="KW-1185">Reference proteome</keyword>
<evidence type="ECO:0000256" key="6">
    <source>
        <dbReference type="ARBA" id="ARBA00022842"/>
    </source>
</evidence>
<dbReference type="PANTHER" id="PTHR37311:SF1">
    <property type="entry name" value="2-PHOSPHOSULFOLACTATE PHOSPHATASE-RELATED"/>
    <property type="match status" value="1"/>
</dbReference>
<sequence>MFNSVDEVNKSSLVDKNVVVIDALRATSVIVTAVNNGAVVIPILEIEEALKHKDKGYLLGGERRGLKIEGFDLGNSPFEYKREIVEGRKIIFTTTNGTRAIYKAFDANNIYIASMLNGKATARKVVEENKDTVIICAGTYGRLSLDDFICAGKVIYEMNYLMECRLDDSSTAAYLAYRDYKDKILEYVKNAKHYKYLISIGCAEDIRYCFTEDIIDVVPCYRDGEIKAAP</sequence>
<evidence type="ECO:0000256" key="2">
    <source>
        <dbReference type="ARBA" id="ARBA00009997"/>
    </source>
</evidence>
<dbReference type="GO" id="GO:0050545">
    <property type="term" value="F:sulfopyruvate decarboxylase activity"/>
    <property type="evidence" value="ECO:0007669"/>
    <property type="project" value="TreeGrafter"/>
</dbReference>
<dbReference type="InterPro" id="IPR005238">
    <property type="entry name" value="ComB-like"/>
</dbReference>
<dbReference type="PATRIC" id="fig|908809.3.peg.1466"/>
<evidence type="ECO:0000256" key="7">
    <source>
        <dbReference type="ARBA" id="ARBA00033711"/>
    </source>
</evidence>
<name>A0A0R3K197_CALMK</name>
<dbReference type="FunFam" id="3.90.1560.10:FF:000001">
    <property type="entry name" value="Probable 2-phosphosulfolactate phosphatase"/>
    <property type="match status" value="1"/>
</dbReference>
<dbReference type="Gene3D" id="3.90.1560.10">
    <property type="entry name" value="ComB-like"/>
    <property type="match status" value="1"/>
</dbReference>
<protein>
    <recommendedName>
        <fullName evidence="4 8">Probable 2-phosphosulfolactate phosphatase</fullName>
        <ecNumber evidence="3 8">3.1.3.71</ecNumber>
    </recommendedName>
</protein>